<dbReference type="SUPFAM" id="SSF50494">
    <property type="entry name" value="Trypsin-like serine proteases"/>
    <property type="match status" value="1"/>
</dbReference>
<dbReference type="GO" id="GO:0004252">
    <property type="term" value="F:serine-type endopeptidase activity"/>
    <property type="evidence" value="ECO:0007669"/>
    <property type="project" value="InterPro"/>
</dbReference>
<organism evidence="4">
    <name type="scientific">freshwater metagenome</name>
    <dbReference type="NCBI Taxonomy" id="449393"/>
    <lineage>
        <taxon>unclassified sequences</taxon>
        <taxon>metagenomes</taxon>
        <taxon>ecological metagenomes</taxon>
    </lineage>
</organism>
<dbReference type="AlphaFoldDB" id="A0A6J6LNG7"/>
<dbReference type="Gene3D" id="2.40.10.10">
    <property type="entry name" value="Trypsin-like serine proteases"/>
    <property type="match status" value="2"/>
</dbReference>
<gene>
    <name evidence="4" type="ORF">UFOPK2292_00332</name>
</gene>
<evidence type="ECO:0000313" key="4">
    <source>
        <dbReference type="EMBL" id="CAB4662183.1"/>
    </source>
</evidence>
<accession>A0A6J6LNG7</accession>
<dbReference type="PRINTS" id="PR00834">
    <property type="entry name" value="PROTEASES2C"/>
</dbReference>
<name>A0A6J6LNG7_9ZZZZ</name>
<evidence type="ECO:0000256" key="3">
    <source>
        <dbReference type="ARBA" id="ARBA00022801"/>
    </source>
</evidence>
<reference evidence="4" key="1">
    <citation type="submission" date="2020-05" db="EMBL/GenBank/DDBJ databases">
        <authorList>
            <person name="Chiriac C."/>
            <person name="Salcher M."/>
            <person name="Ghai R."/>
            <person name="Kavagutti S V."/>
        </authorList>
    </citation>
    <scope>NUCLEOTIDE SEQUENCE</scope>
</reference>
<protein>
    <submittedName>
        <fullName evidence="4">Unannotated protein</fullName>
    </submittedName>
</protein>
<dbReference type="EMBL" id="CAEZWU010000033">
    <property type="protein sequence ID" value="CAB4662183.1"/>
    <property type="molecule type" value="Genomic_DNA"/>
</dbReference>
<dbReference type="InterPro" id="IPR051201">
    <property type="entry name" value="Chloro_Bact_Ser_Proteases"/>
</dbReference>
<dbReference type="InterPro" id="IPR001940">
    <property type="entry name" value="Peptidase_S1C"/>
</dbReference>
<dbReference type="PANTHER" id="PTHR43343">
    <property type="entry name" value="PEPTIDASE S12"/>
    <property type="match status" value="1"/>
</dbReference>
<proteinExistence type="inferred from homology"/>
<dbReference type="InterPro" id="IPR043504">
    <property type="entry name" value="Peptidase_S1_PA_chymotrypsin"/>
</dbReference>
<keyword evidence="3" id="KW-0378">Hydrolase</keyword>
<dbReference type="Pfam" id="PF13365">
    <property type="entry name" value="Trypsin_2"/>
    <property type="match status" value="1"/>
</dbReference>
<dbReference type="GO" id="GO:0006508">
    <property type="term" value="P:proteolysis"/>
    <property type="evidence" value="ECO:0007669"/>
    <property type="project" value="UniProtKB-KW"/>
</dbReference>
<keyword evidence="2" id="KW-0645">Protease</keyword>
<evidence type="ECO:0000256" key="1">
    <source>
        <dbReference type="ARBA" id="ARBA00010541"/>
    </source>
</evidence>
<evidence type="ECO:0000256" key="2">
    <source>
        <dbReference type="ARBA" id="ARBA00022670"/>
    </source>
</evidence>
<dbReference type="InterPro" id="IPR009003">
    <property type="entry name" value="Peptidase_S1_PA"/>
</dbReference>
<sequence>MLTVAHGVAGQKSTSITTISGQVFEAKILAIDTELDLAVLYVTTDPASKLDIEPIKFAKAVAGSTVYFVAYQDSLQVIQPAKIKRTLSIKTQDIYLETRVTRPGIEVDAKVVVGNSGGPLINNNGEIVGIIWSTSRTFKNRSWATRIEAANELLSRVSATNPSTQSPQVVACVG</sequence>
<dbReference type="PANTHER" id="PTHR43343:SF3">
    <property type="entry name" value="PROTEASE DO-LIKE 8, CHLOROPLASTIC"/>
    <property type="match status" value="1"/>
</dbReference>
<comment type="similarity">
    <text evidence="1">Belongs to the peptidase S1C family.</text>
</comment>